<comment type="function">
    <text evidence="5">A flexible structure which links the flagellar filament to the drive apparatus in the basal body.</text>
</comment>
<dbReference type="InterPro" id="IPR053967">
    <property type="entry name" value="LlgE_F_G-like_D1"/>
</dbReference>
<comment type="similarity">
    <text evidence="2 5">Belongs to the flagella basal body rod proteins family.</text>
</comment>
<gene>
    <name evidence="10" type="ORF">Thpro_020894</name>
</gene>
<dbReference type="PANTHER" id="PTHR30435">
    <property type="entry name" value="FLAGELLAR PROTEIN"/>
    <property type="match status" value="1"/>
</dbReference>
<proteinExistence type="inferred from homology"/>
<dbReference type="STRING" id="160660.BJI67_05620"/>
<feature type="domain" description="Flagellar basal body rod protein N-terminal" evidence="6">
    <location>
        <begin position="5"/>
        <end position="33"/>
    </location>
</feature>
<dbReference type="NCBIfam" id="TIGR03506">
    <property type="entry name" value="FlgEFG_subfam"/>
    <property type="match status" value="1"/>
</dbReference>
<evidence type="ECO:0000256" key="1">
    <source>
        <dbReference type="ARBA" id="ARBA00004117"/>
    </source>
</evidence>
<name>A0A1A6C5L9_9GAMM</name>
<dbReference type="NCBIfam" id="NF004238">
    <property type="entry name" value="PRK05682.1-1"/>
    <property type="match status" value="1"/>
</dbReference>
<dbReference type="AlphaFoldDB" id="A0A1A6C5L9"/>
<dbReference type="Pfam" id="PF06429">
    <property type="entry name" value="Flg_bbr_C"/>
    <property type="match status" value="1"/>
</dbReference>
<evidence type="ECO:0000256" key="2">
    <source>
        <dbReference type="ARBA" id="ARBA00009677"/>
    </source>
</evidence>
<dbReference type="Pfam" id="PF07559">
    <property type="entry name" value="FlgE_D2"/>
    <property type="match status" value="1"/>
</dbReference>
<reference evidence="10 11" key="1">
    <citation type="journal article" date="2014" name="Genome Announc.">
        <title>Draft Genome Sequence of the Iron-Oxidizing, Acidophilic, and Halotolerant 'Thiobacillus prosperus' Type Strain DSM 5130.</title>
        <authorList>
            <person name="Ossandon F.J."/>
            <person name="Cardenas J.P."/>
            <person name="Corbett M."/>
            <person name="Quatrini R."/>
            <person name="Holmes D.S."/>
            <person name="Watkin E."/>
        </authorList>
    </citation>
    <scope>NUCLEOTIDE SEQUENCE [LARGE SCALE GENOMIC DNA]</scope>
    <source>
        <strain evidence="10 11">DSM 5130</strain>
    </source>
</reference>
<feature type="domain" description="Flagellar hook protein FlgE/F/G-like D1" evidence="9">
    <location>
        <begin position="83"/>
        <end position="137"/>
    </location>
</feature>
<dbReference type="InterPro" id="IPR037058">
    <property type="entry name" value="Falgellar_hook_FlgE_sf"/>
</dbReference>
<organism evidence="10 11">
    <name type="scientific">Acidihalobacter prosperus</name>
    <dbReference type="NCBI Taxonomy" id="160660"/>
    <lineage>
        <taxon>Bacteria</taxon>
        <taxon>Pseudomonadati</taxon>
        <taxon>Pseudomonadota</taxon>
        <taxon>Gammaproteobacteria</taxon>
        <taxon>Chromatiales</taxon>
        <taxon>Ectothiorhodospiraceae</taxon>
        <taxon>Acidihalobacter</taxon>
    </lineage>
</organism>
<feature type="domain" description="Flagellar hook protein FlgE D2" evidence="8">
    <location>
        <begin position="165"/>
        <end position="303"/>
    </location>
</feature>
<accession>A0A1A6C5L9</accession>
<dbReference type="Proteomes" id="UP000029273">
    <property type="component" value="Unassembled WGS sequence"/>
</dbReference>
<dbReference type="Gene3D" id="2.60.98.20">
    <property type="entry name" value="Flagellar hook protein FlgE"/>
    <property type="match status" value="1"/>
</dbReference>
<dbReference type="SUPFAM" id="SSF117143">
    <property type="entry name" value="Flagellar hook protein flgE"/>
    <property type="match status" value="1"/>
</dbReference>
<dbReference type="GO" id="GO:0005829">
    <property type="term" value="C:cytosol"/>
    <property type="evidence" value="ECO:0007669"/>
    <property type="project" value="TreeGrafter"/>
</dbReference>
<dbReference type="OrthoDB" id="8578401at2"/>
<dbReference type="InterPro" id="IPR020013">
    <property type="entry name" value="Flagellar_FlgE/F/G"/>
</dbReference>
<evidence type="ECO:0000313" key="11">
    <source>
        <dbReference type="Proteomes" id="UP000029273"/>
    </source>
</evidence>
<dbReference type="RefSeq" id="WP_065089285.1">
    <property type="nucleotide sequence ID" value="NZ_JQSG02000002.1"/>
</dbReference>
<dbReference type="GO" id="GO:0009425">
    <property type="term" value="C:bacterial-type flagellum basal body"/>
    <property type="evidence" value="ECO:0007669"/>
    <property type="project" value="UniProtKB-SubCell"/>
</dbReference>
<keyword evidence="10" id="KW-0966">Cell projection</keyword>
<protein>
    <recommendedName>
        <fullName evidence="3 5">Flagellar hook protein FlgE</fullName>
    </recommendedName>
</protein>
<dbReference type="GO" id="GO:0009424">
    <property type="term" value="C:bacterial-type flagellum hook"/>
    <property type="evidence" value="ECO:0007669"/>
    <property type="project" value="TreeGrafter"/>
</dbReference>
<keyword evidence="10" id="KW-0969">Cilium</keyword>
<evidence type="ECO:0000256" key="5">
    <source>
        <dbReference type="RuleBase" id="RU362116"/>
    </source>
</evidence>
<evidence type="ECO:0000259" key="7">
    <source>
        <dbReference type="Pfam" id="PF06429"/>
    </source>
</evidence>
<comment type="subcellular location">
    <subcellularLocation>
        <location evidence="1 5">Bacterial flagellum basal body</location>
    </subcellularLocation>
</comment>
<evidence type="ECO:0000259" key="6">
    <source>
        <dbReference type="Pfam" id="PF00460"/>
    </source>
</evidence>
<dbReference type="EMBL" id="JQSG02000002">
    <property type="protein sequence ID" value="OBS09844.1"/>
    <property type="molecule type" value="Genomic_DNA"/>
</dbReference>
<dbReference type="PANTHER" id="PTHR30435:SF1">
    <property type="entry name" value="FLAGELLAR HOOK PROTEIN FLGE"/>
    <property type="match status" value="1"/>
</dbReference>
<evidence type="ECO:0000259" key="8">
    <source>
        <dbReference type="Pfam" id="PF07559"/>
    </source>
</evidence>
<evidence type="ECO:0000259" key="9">
    <source>
        <dbReference type="Pfam" id="PF22692"/>
    </source>
</evidence>
<dbReference type="InterPro" id="IPR010930">
    <property type="entry name" value="Flg_bb/hook_C_dom"/>
</dbReference>
<keyword evidence="10" id="KW-0282">Flagellum</keyword>
<evidence type="ECO:0000313" key="10">
    <source>
        <dbReference type="EMBL" id="OBS09844.1"/>
    </source>
</evidence>
<dbReference type="InterPro" id="IPR037925">
    <property type="entry name" value="FlgE/F/G-like"/>
</dbReference>
<keyword evidence="11" id="KW-1185">Reference proteome</keyword>
<dbReference type="InterPro" id="IPR001444">
    <property type="entry name" value="Flag_bb_rod_N"/>
</dbReference>
<dbReference type="Pfam" id="PF00460">
    <property type="entry name" value="Flg_bb_rod"/>
    <property type="match status" value="1"/>
</dbReference>
<dbReference type="InterPro" id="IPR011491">
    <property type="entry name" value="FlgE_D2"/>
</dbReference>
<feature type="domain" description="Flagellar basal-body/hook protein C-terminal" evidence="7">
    <location>
        <begin position="376"/>
        <end position="421"/>
    </location>
</feature>
<keyword evidence="4 5" id="KW-0975">Bacterial flagellum</keyword>
<comment type="caution">
    <text evidence="10">The sequence shown here is derived from an EMBL/GenBank/DDBJ whole genome shotgun (WGS) entry which is preliminary data.</text>
</comment>
<evidence type="ECO:0000256" key="4">
    <source>
        <dbReference type="ARBA" id="ARBA00023143"/>
    </source>
</evidence>
<dbReference type="GO" id="GO:0071978">
    <property type="term" value="P:bacterial-type flagellum-dependent swarming motility"/>
    <property type="evidence" value="ECO:0007669"/>
    <property type="project" value="TreeGrafter"/>
</dbReference>
<sequence>MSFGTALTGLNAASEALNVTANNIANAGTTGFKSSRAEFGDIYATAYNGISNKAVGSGVQLQAVTQQFSQGTLHNTGNTLDAAINGQGFFIFSNNGTQVYSRAGAMQVDQQGYVVNAQGQQLQVYAPINPQSTNPTFNQGSLTNLQLSTSAGPPQATSTIAASINLNAAAPDLGVGTINPTNTASYTYSTPATVYDSLGAPHTAIFYFRKDTTTPSTTTTPGNTTWQVLTQVDGTTVTTGGNPQATLTFDANGNLVTPANGQIPYDAYSPTNGAAAMNVTLNLTGSTMFGNTSSVNSLTQNGYTSGQLAGLNIDNSGVISARYTNGQSQALGQIALANFTNPQGLQAVGNTGWGQTYASGTPILGAPGTGSLGQIQAGSLENSNVDEAKQLVDLITEQRNYQANAKVITTANTVTQTIINMT</sequence>
<dbReference type="Pfam" id="PF22692">
    <property type="entry name" value="LlgE_F_G_D1"/>
    <property type="match status" value="1"/>
</dbReference>
<evidence type="ECO:0000256" key="3">
    <source>
        <dbReference type="ARBA" id="ARBA00019015"/>
    </source>
</evidence>